<evidence type="ECO:0000313" key="2">
    <source>
        <dbReference type="Proteomes" id="UP000095488"/>
    </source>
</evidence>
<sequence length="224" mass="25697">MNKLEVLYKVVSTMKEKEEFKGEGKLNVSEQNGQGMSISNKFNKNVAKGIANIDLKADINYEDFKVNAEVKKELDLNRIKEMKRMAHGHHGMHGHGFHGGMKGKLSHIAFMLKRLNDIEVEANGEGHLIKVDLKQAIKDMKAFKEERMQEFKAACESGQIQLTQEQKAHYDIMMMHKKCMKKIFCGNYDEAKLNIYVNKNFEVEKLEAKGTGDKNFDISLVLNW</sequence>
<dbReference type="EMBL" id="CYZR01000006">
    <property type="protein sequence ID" value="CUO07494.1"/>
    <property type="molecule type" value="Genomic_DNA"/>
</dbReference>
<evidence type="ECO:0000313" key="1">
    <source>
        <dbReference type="EMBL" id="CUO07494.1"/>
    </source>
</evidence>
<keyword evidence="2" id="KW-1185">Reference proteome</keyword>
<accession>A0ABM9URI4</accession>
<dbReference type="RefSeq" id="WP_055259684.1">
    <property type="nucleotide sequence ID" value="NZ_CABIXL010000006.1"/>
</dbReference>
<protein>
    <submittedName>
        <fullName evidence="1">Uncharacterized protein</fullName>
    </submittedName>
</protein>
<name>A0ABM9URI4_SARVE</name>
<organism evidence="1 2">
    <name type="scientific">Sarcina ventriculi</name>
    <name type="common">Clostridium ventriculi</name>
    <dbReference type="NCBI Taxonomy" id="1267"/>
    <lineage>
        <taxon>Bacteria</taxon>
        <taxon>Bacillati</taxon>
        <taxon>Bacillota</taxon>
        <taxon>Clostridia</taxon>
        <taxon>Eubacteriales</taxon>
        <taxon>Clostridiaceae</taxon>
        <taxon>Sarcina</taxon>
    </lineage>
</organism>
<comment type="caution">
    <text evidence="1">The sequence shown here is derived from an EMBL/GenBank/DDBJ whole genome shotgun (WGS) entry which is preliminary data.</text>
</comment>
<reference evidence="1 2" key="1">
    <citation type="submission" date="2015-09" db="EMBL/GenBank/DDBJ databases">
        <authorList>
            <consortium name="Pathogen Informatics"/>
        </authorList>
    </citation>
    <scope>NUCLEOTIDE SEQUENCE [LARGE SCALE GENOMIC DNA]</scope>
    <source>
        <strain evidence="1 2">2789STDY5834858</strain>
    </source>
</reference>
<dbReference type="Proteomes" id="UP000095488">
    <property type="component" value="Unassembled WGS sequence"/>
</dbReference>
<gene>
    <name evidence="1" type="ORF">ERS852473_01816</name>
</gene>
<proteinExistence type="predicted"/>